<reference evidence="2" key="1">
    <citation type="submission" date="2016-10" db="EMBL/GenBank/DDBJ databases">
        <title>Sequence of Gallionella enrichment culture.</title>
        <authorList>
            <person name="Poehlein A."/>
            <person name="Muehling M."/>
            <person name="Daniel R."/>
        </authorList>
    </citation>
    <scope>NUCLEOTIDE SEQUENCE</scope>
</reference>
<dbReference type="SUPFAM" id="SSF53756">
    <property type="entry name" value="UDP-Glycosyltransferase/glycogen phosphorylase"/>
    <property type="match status" value="1"/>
</dbReference>
<dbReference type="AlphaFoldDB" id="A0A1J5R608"/>
<keyword evidence="2" id="KW-0328">Glycosyltransferase</keyword>
<dbReference type="InterPro" id="IPR050194">
    <property type="entry name" value="Glycosyltransferase_grp1"/>
</dbReference>
<organism evidence="2">
    <name type="scientific">mine drainage metagenome</name>
    <dbReference type="NCBI Taxonomy" id="410659"/>
    <lineage>
        <taxon>unclassified sequences</taxon>
        <taxon>metagenomes</taxon>
        <taxon>ecological metagenomes</taxon>
    </lineage>
</organism>
<dbReference type="CDD" id="cd03794">
    <property type="entry name" value="GT4_WbuB-like"/>
    <property type="match status" value="1"/>
</dbReference>
<dbReference type="Pfam" id="PF13579">
    <property type="entry name" value="Glyco_trans_4_4"/>
    <property type="match status" value="1"/>
</dbReference>
<evidence type="ECO:0000259" key="1">
    <source>
        <dbReference type="Pfam" id="PF13579"/>
    </source>
</evidence>
<comment type="caution">
    <text evidence="2">The sequence shown here is derived from an EMBL/GenBank/DDBJ whole genome shotgun (WGS) entry which is preliminary data.</text>
</comment>
<protein>
    <submittedName>
        <fullName evidence="2">D-inositol-3-phosphate glycosyltransferase</fullName>
        <ecNumber evidence="2">2.4.1.250</ecNumber>
    </submittedName>
</protein>
<sequence>MDENTGAETIEFDEERRVLRIGPGREDEIVKPVGLRISIVCLSYAPEATGNAPYTTSLAEGLQAAGHDVRVITAHPHYPEWRIREGYGQWRRREYLNRVEVLRLRHWVPRRPTPARRALAELSFGLRAALTGWGRPEAVLLVSPALLASAVAMLHARAIRAPVGIWIQDLYGAGAFETGTGGAGVARTLASIESRLFRSADGVVAIHDRFRDYLGGQLGVPADRVEVVQNWSHLEVPLQIDRAATRKSLGWGEHDIVVLHAGNQGLKQGLENVVAAARVADRAESNVRFVLLGDGNQRRKLEAAARGLKRIVFMDPLPGTEFQSAMASADVLLVSERSGVAEMSVPSKLTSYFSTGVPVIAVTDAGSATDGEISRSGGGVRVDTEDPAALVALAERLGDDQIWANELGRAGLTYRDRSLSQRAAIERFEGWLRALASGGKFRPRSP</sequence>
<proteinExistence type="predicted"/>
<evidence type="ECO:0000313" key="2">
    <source>
        <dbReference type="EMBL" id="OIQ87468.1"/>
    </source>
</evidence>
<dbReference type="Gene3D" id="3.40.50.2000">
    <property type="entry name" value="Glycogen Phosphorylase B"/>
    <property type="match status" value="2"/>
</dbReference>
<name>A0A1J5R608_9ZZZZ</name>
<dbReference type="PANTHER" id="PTHR45947:SF3">
    <property type="entry name" value="SULFOQUINOVOSYL TRANSFERASE SQD2"/>
    <property type="match status" value="1"/>
</dbReference>
<feature type="domain" description="Glycosyltransferase subfamily 4-like N-terminal" evidence="1">
    <location>
        <begin position="50"/>
        <end position="231"/>
    </location>
</feature>
<accession>A0A1J5R608</accession>
<dbReference type="EC" id="2.4.1.250" evidence="2"/>
<keyword evidence="2" id="KW-0808">Transferase</keyword>
<gene>
    <name evidence="2" type="primary">mshA_22</name>
    <name evidence="2" type="ORF">GALL_306740</name>
</gene>
<dbReference type="EMBL" id="MLJW01000421">
    <property type="protein sequence ID" value="OIQ87468.1"/>
    <property type="molecule type" value="Genomic_DNA"/>
</dbReference>
<dbReference type="InterPro" id="IPR028098">
    <property type="entry name" value="Glyco_trans_4-like_N"/>
</dbReference>
<dbReference type="Pfam" id="PF13692">
    <property type="entry name" value="Glyco_trans_1_4"/>
    <property type="match status" value="1"/>
</dbReference>
<dbReference type="GO" id="GO:0102710">
    <property type="term" value="F:D-inositol-3-phosphate glycosyltransferase activity"/>
    <property type="evidence" value="ECO:0007669"/>
    <property type="project" value="UniProtKB-EC"/>
</dbReference>
<dbReference type="PANTHER" id="PTHR45947">
    <property type="entry name" value="SULFOQUINOVOSYL TRANSFERASE SQD2"/>
    <property type="match status" value="1"/>
</dbReference>